<comment type="caution">
    <text evidence="2">The sequence shown here is derived from an EMBL/GenBank/DDBJ whole genome shotgun (WGS) entry which is preliminary data.</text>
</comment>
<proteinExistence type="predicted"/>
<dbReference type="Proteomes" id="UP000823597">
    <property type="component" value="Unassembled WGS sequence"/>
</dbReference>
<accession>A0A9D9I6I2</accession>
<evidence type="ECO:0000259" key="1">
    <source>
        <dbReference type="SMART" id="SM00563"/>
    </source>
</evidence>
<feature type="domain" description="Phospholipid/glycerol acyltransferase" evidence="1">
    <location>
        <begin position="85"/>
        <end position="201"/>
    </location>
</feature>
<name>A0A9D9I6I2_9BACT</name>
<organism evidence="2 3">
    <name type="scientific">Candidatus Merdivivens pullistercoris</name>
    <dbReference type="NCBI Taxonomy" id="2840873"/>
    <lineage>
        <taxon>Bacteria</taxon>
        <taxon>Pseudomonadati</taxon>
        <taxon>Bacteroidota</taxon>
        <taxon>Bacteroidia</taxon>
        <taxon>Bacteroidales</taxon>
        <taxon>Muribaculaceae</taxon>
        <taxon>Muribaculaceae incertae sedis</taxon>
        <taxon>Candidatus Merdivivens</taxon>
    </lineage>
</organism>
<evidence type="ECO:0000313" key="3">
    <source>
        <dbReference type="Proteomes" id="UP000823597"/>
    </source>
</evidence>
<keyword evidence="2" id="KW-0808">Transferase</keyword>
<dbReference type="InterPro" id="IPR045746">
    <property type="entry name" value="ACT14924-like_Acyltransf_dom"/>
</dbReference>
<keyword evidence="2" id="KW-0012">Acyltransferase</keyword>
<reference evidence="2" key="2">
    <citation type="journal article" date="2021" name="PeerJ">
        <title>Extensive microbial diversity within the chicken gut microbiome revealed by metagenomics and culture.</title>
        <authorList>
            <person name="Gilroy R."/>
            <person name="Ravi A."/>
            <person name="Getino M."/>
            <person name="Pursley I."/>
            <person name="Horton D.L."/>
            <person name="Alikhan N.F."/>
            <person name="Baker D."/>
            <person name="Gharbi K."/>
            <person name="Hall N."/>
            <person name="Watson M."/>
            <person name="Adriaenssens E.M."/>
            <person name="Foster-Nyarko E."/>
            <person name="Jarju S."/>
            <person name="Secka A."/>
            <person name="Antonio M."/>
            <person name="Oren A."/>
            <person name="Chaudhuri R.R."/>
            <person name="La Ragione R."/>
            <person name="Hildebrand F."/>
            <person name="Pallen M.J."/>
        </authorList>
    </citation>
    <scope>NUCLEOTIDE SEQUENCE</scope>
    <source>
        <strain evidence="2">10037</strain>
    </source>
</reference>
<dbReference type="AlphaFoldDB" id="A0A9D9I6I2"/>
<protein>
    <submittedName>
        <fullName evidence="2">1-acyl-sn-glycerol-3-phosphate acyltransferase</fullName>
    </submittedName>
</protein>
<reference evidence="2" key="1">
    <citation type="submission" date="2020-10" db="EMBL/GenBank/DDBJ databases">
        <authorList>
            <person name="Gilroy R."/>
        </authorList>
    </citation>
    <scope>NUCLEOTIDE SEQUENCE</scope>
    <source>
        <strain evidence="2">10037</strain>
    </source>
</reference>
<dbReference type="EMBL" id="JADIME010000093">
    <property type="protein sequence ID" value="MBO8466108.1"/>
    <property type="molecule type" value="Genomic_DNA"/>
</dbReference>
<dbReference type="GO" id="GO:0016746">
    <property type="term" value="F:acyltransferase activity"/>
    <property type="evidence" value="ECO:0007669"/>
    <property type="project" value="UniProtKB-KW"/>
</dbReference>
<sequence>MEQSEIMQVDVAGILAAKAPDKARYVPRFLIRWLERLIHQDEINKALADFGKCGSVDFADNIIRHTLGAKYVEHGTEKLDMSKRYVFVSNHPLGGLDGMALIACIGKKSAEVRFIVNDLLMFLRPLAPIFVPINKFGRSGSESAKAMNEAFASDAQILYFPAGLCSRKIKGEITDLPWKNTFLKKAKEYGRDIVPVFFEGRNSAFFYRLARLRKALGIKFNIEMMFLPHEMFRQKGARFDVYFGKPIDISSIDGSKNVNEWVREIRDTAYKLKPTK</sequence>
<evidence type="ECO:0000313" key="2">
    <source>
        <dbReference type="EMBL" id="MBO8466108.1"/>
    </source>
</evidence>
<gene>
    <name evidence="2" type="ORF">IAB93_08985</name>
</gene>
<dbReference type="InterPro" id="IPR002123">
    <property type="entry name" value="Plipid/glycerol_acylTrfase"/>
</dbReference>
<dbReference type="SMART" id="SM00563">
    <property type="entry name" value="PlsC"/>
    <property type="match status" value="1"/>
</dbReference>
<dbReference type="Pfam" id="PF19576">
    <property type="entry name" value="Acyltransf_2"/>
    <property type="match status" value="1"/>
</dbReference>
<dbReference type="SUPFAM" id="SSF69593">
    <property type="entry name" value="Glycerol-3-phosphate (1)-acyltransferase"/>
    <property type="match status" value="1"/>
</dbReference>